<dbReference type="GO" id="GO:0004185">
    <property type="term" value="F:serine-type carboxypeptidase activity"/>
    <property type="evidence" value="ECO:0007669"/>
    <property type="project" value="InterPro"/>
</dbReference>
<dbReference type="RefSeq" id="WP_170175536.1">
    <property type="nucleotide sequence ID" value="NZ_BMFB01000001.1"/>
</dbReference>
<reference evidence="1 2" key="1">
    <citation type="submission" date="2016-12" db="EMBL/GenBank/DDBJ databases">
        <title>The genome of dimorphic prosthecate Glycocaulis alkaliphilus 6b-8t, isolated from crude oil dictates its adaptability in petroleum environments.</title>
        <authorList>
            <person name="Wu X.-L."/>
            <person name="Geng S."/>
        </authorList>
    </citation>
    <scope>NUCLEOTIDE SEQUENCE [LARGE SCALE GENOMIC DNA]</scope>
    <source>
        <strain evidence="1 2">6B-8</strain>
    </source>
</reference>
<dbReference type="AlphaFoldDB" id="A0A3T0EBJ4"/>
<dbReference type="Proteomes" id="UP000286954">
    <property type="component" value="Chromosome"/>
</dbReference>
<sequence length="505" mass="54433">MALPEGSVAHQRFRALALAGTAVMLVHGAAAKADESVVETRHTLEAGDLRLDYAAHAGRLAIRDVETGNARGYMFYVAYRVPGDPGRPVAFIWNGGPGAPATILHFETAGPYRAEDGALAPNAHSWLSEMDLVFVDPIGTGFSRPARAEYGDEFYGTLGDIASATEFVRAWRLRNEALDSPIILAGESWGAIRVASVAYQLEERGIPVGALSLISGGSGLHAEDGDGVLIDALRVTGFARTAFHYGLSDPSVGETLDEVLNNAERWVRERYAPALARIDTLSSAERDAIAEELSDFIGIGADQISRESLVITTRAFRDTLLSDREATLGVFDMRLNTADPQAHTGAPSVREPILRYLRYRLNYRTDLPYIGLENWSVGYAPGGEIPRPPSARWNYATGPVTDEEYAAAVAEAIRRGDGPPRIGPPLPSTVDALELNPAIQVLIASGAYDSLANCAGIEELAARQSEPVRAAVTTRCYEGGHMMYRDAPVLDAFNADMRALARALR</sequence>
<organism evidence="1 2">
    <name type="scientific">Glycocaulis alkaliphilus</name>
    <dbReference type="NCBI Taxonomy" id="1434191"/>
    <lineage>
        <taxon>Bacteria</taxon>
        <taxon>Pseudomonadati</taxon>
        <taxon>Pseudomonadota</taxon>
        <taxon>Alphaproteobacteria</taxon>
        <taxon>Maricaulales</taxon>
        <taxon>Maricaulaceae</taxon>
        <taxon>Glycocaulis</taxon>
    </lineage>
</organism>
<name>A0A3T0EBJ4_9PROT</name>
<proteinExistence type="predicted"/>
<keyword evidence="1" id="KW-0378">Hydrolase</keyword>
<gene>
    <name evidence="1" type="ORF">X907_2178</name>
</gene>
<dbReference type="SUPFAM" id="SSF53474">
    <property type="entry name" value="alpha/beta-Hydrolases"/>
    <property type="match status" value="1"/>
</dbReference>
<protein>
    <submittedName>
        <fullName evidence="1">Peptidase S10 serine carboxypeptidase</fullName>
    </submittedName>
</protein>
<evidence type="ECO:0000313" key="1">
    <source>
        <dbReference type="EMBL" id="AZU04699.1"/>
    </source>
</evidence>
<dbReference type="EMBL" id="CP018911">
    <property type="protein sequence ID" value="AZU04699.1"/>
    <property type="molecule type" value="Genomic_DNA"/>
</dbReference>
<dbReference type="Pfam" id="PF00450">
    <property type="entry name" value="Peptidase_S10"/>
    <property type="match status" value="1"/>
</dbReference>
<keyword evidence="1" id="KW-0645">Protease</keyword>
<dbReference type="GO" id="GO:0006508">
    <property type="term" value="P:proteolysis"/>
    <property type="evidence" value="ECO:0007669"/>
    <property type="project" value="InterPro"/>
</dbReference>
<dbReference type="InterPro" id="IPR029058">
    <property type="entry name" value="AB_hydrolase_fold"/>
</dbReference>
<evidence type="ECO:0000313" key="2">
    <source>
        <dbReference type="Proteomes" id="UP000286954"/>
    </source>
</evidence>
<dbReference type="InterPro" id="IPR001563">
    <property type="entry name" value="Peptidase_S10"/>
</dbReference>
<dbReference type="KEGG" id="gak:X907_2178"/>
<keyword evidence="1" id="KW-0121">Carboxypeptidase</keyword>
<dbReference type="Gene3D" id="3.40.50.1820">
    <property type="entry name" value="alpha/beta hydrolase"/>
    <property type="match status" value="1"/>
</dbReference>
<keyword evidence="2" id="KW-1185">Reference proteome</keyword>
<accession>A0A3T0EBJ4</accession>